<keyword evidence="2" id="KW-0808">Transferase</keyword>
<gene>
    <name evidence="2" type="ORF">BKD89_05685</name>
</gene>
<keyword evidence="2" id="KW-0548">Nucleotidyltransferase</keyword>
<dbReference type="GO" id="GO:0016779">
    <property type="term" value="F:nucleotidyltransferase activity"/>
    <property type="evidence" value="ECO:0007669"/>
    <property type="project" value="UniProtKB-KW"/>
</dbReference>
<protein>
    <submittedName>
        <fullName evidence="2">GTP--adenosylcobinamide-phosphate guanylyltransferase</fullName>
    </submittedName>
</protein>
<sequence length="185" mass="20400">MGPCGIEKPMQVIGGKHVVQRVVEAMRGAKGIDRVLVSVSPNTPKTEAYLKSIGVETIRTSGEDFMMDLHESFSVMSGDYVMTSPSDVPLMTSSVIDCTLDSFKPEMQSMIVLVKAGIVRQMGIVPSYTRVLDGEEWVLSGLSVMDRKGTLEGKYLNECCLKTDWKELAVNVNTQAELFLARKLF</sequence>
<accession>A0A3G3IHS3</accession>
<evidence type="ECO:0000313" key="2">
    <source>
        <dbReference type="EMBL" id="AYQ55289.1"/>
    </source>
</evidence>
<reference evidence="2 3" key="1">
    <citation type="submission" date="2016-10" db="EMBL/GenBank/DDBJ databases">
        <title>Complete genome of the TMA-utilizing, human hosted archaeon Methanomethylophilus alvus Gen. nov, sp. nov., strain Mx-05, derived from a pure culture.</title>
        <authorList>
            <person name="Brugere J.-F."/>
            <person name="Ben Hania W."/>
            <person name="Chaudhary P.P."/>
            <person name="Gaci N."/>
            <person name="Borrel G."/>
            <person name="Cao Van Tuat L."/>
            <person name="Fardeau M.-L."/>
            <person name="Harris H.M.B."/>
            <person name="O'Toole P.W."/>
            <person name="Ollivier B."/>
        </authorList>
    </citation>
    <scope>NUCLEOTIDE SEQUENCE [LARGE SCALE GENOMIC DNA]</scope>
    <source>
        <strain evidence="2 3">Mx-05</strain>
    </source>
</reference>
<proteinExistence type="predicted"/>
<feature type="domain" description="MobA-like NTP transferase" evidence="1">
    <location>
        <begin position="5"/>
        <end position="121"/>
    </location>
</feature>
<dbReference type="SUPFAM" id="SSF53448">
    <property type="entry name" value="Nucleotide-diphospho-sugar transferases"/>
    <property type="match status" value="1"/>
</dbReference>
<dbReference type="Pfam" id="PF12804">
    <property type="entry name" value="NTP_transf_3"/>
    <property type="match status" value="1"/>
</dbReference>
<dbReference type="Gene3D" id="3.90.550.10">
    <property type="entry name" value="Spore Coat Polysaccharide Biosynthesis Protein SpsA, Chain A"/>
    <property type="match status" value="1"/>
</dbReference>
<dbReference type="Proteomes" id="UP000273278">
    <property type="component" value="Chromosome"/>
</dbReference>
<organism evidence="2 3">
    <name type="scientific">Methanomethylophilus alvi</name>
    <dbReference type="NCBI Taxonomy" id="1291540"/>
    <lineage>
        <taxon>Archaea</taxon>
        <taxon>Methanobacteriati</taxon>
        <taxon>Thermoplasmatota</taxon>
        <taxon>Thermoplasmata</taxon>
        <taxon>Methanomassiliicoccales</taxon>
        <taxon>Methanomethylophilaceae</taxon>
        <taxon>Methanomethylophilus</taxon>
    </lineage>
</organism>
<dbReference type="AlphaFoldDB" id="A0A3G3IHS3"/>
<dbReference type="EMBL" id="CP017686">
    <property type="protein sequence ID" value="AYQ55289.1"/>
    <property type="molecule type" value="Genomic_DNA"/>
</dbReference>
<evidence type="ECO:0000259" key="1">
    <source>
        <dbReference type="Pfam" id="PF12804"/>
    </source>
</evidence>
<evidence type="ECO:0000313" key="3">
    <source>
        <dbReference type="Proteomes" id="UP000273278"/>
    </source>
</evidence>
<dbReference type="OMA" id="DFMMDLH"/>
<name>A0A3G3IHS3_9ARCH</name>
<dbReference type="InterPro" id="IPR029044">
    <property type="entry name" value="Nucleotide-diphossugar_trans"/>
</dbReference>
<dbReference type="InterPro" id="IPR025877">
    <property type="entry name" value="MobA-like_NTP_Trfase"/>
</dbReference>